<dbReference type="GO" id="GO:0006633">
    <property type="term" value="P:fatty acid biosynthetic process"/>
    <property type="evidence" value="ECO:0007669"/>
    <property type="project" value="InterPro"/>
</dbReference>
<dbReference type="EMBL" id="LT962688">
    <property type="protein sequence ID" value="SOR29583.1"/>
    <property type="molecule type" value="Genomic_DNA"/>
</dbReference>
<dbReference type="InterPro" id="IPR016039">
    <property type="entry name" value="Thiolase-like"/>
</dbReference>
<dbReference type="Pfam" id="PF08545">
    <property type="entry name" value="ACP_syn_III"/>
    <property type="match status" value="1"/>
</dbReference>
<feature type="domain" description="Beta-ketoacyl-[acyl-carrier-protein] synthase III C-terminal" evidence="3">
    <location>
        <begin position="253"/>
        <end position="342"/>
    </location>
</feature>
<evidence type="ECO:0000313" key="6">
    <source>
        <dbReference type="Proteomes" id="UP000233769"/>
    </source>
</evidence>
<evidence type="ECO:0000256" key="1">
    <source>
        <dbReference type="ARBA" id="ARBA00022679"/>
    </source>
</evidence>
<accession>A0A2N9AQI7</accession>
<dbReference type="Pfam" id="PF08541">
    <property type="entry name" value="ACP_syn_III_C"/>
    <property type="match status" value="1"/>
</dbReference>
<dbReference type="SUPFAM" id="SSF53901">
    <property type="entry name" value="Thiolase-like"/>
    <property type="match status" value="1"/>
</dbReference>
<keyword evidence="2" id="KW-0012">Acyltransferase</keyword>
<dbReference type="PANTHER" id="PTHR34069:SF2">
    <property type="entry name" value="BETA-KETOACYL-[ACYL-CARRIER-PROTEIN] SYNTHASE III"/>
    <property type="match status" value="1"/>
</dbReference>
<keyword evidence="1" id="KW-0808">Transferase</keyword>
<name>A0A2N9AQI7_METEX</name>
<dbReference type="Gene3D" id="3.40.47.10">
    <property type="match status" value="1"/>
</dbReference>
<dbReference type="InterPro" id="IPR013747">
    <property type="entry name" value="ACP_syn_III_C"/>
</dbReference>
<dbReference type="GO" id="GO:0044550">
    <property type="term" value="P:secondary metabolite biosynthetic process"/>
    <property type="evidence" value="ECO:0007669"/>
    <property type="project" value="TreeGrafter"/>
</dbReference>
<gene>
    <name evidence="5" type="ORF">TK0001_2981</name>
</gene>
<dbReference type="GO" id="GO:0004315">
    <property type="term" value="F:3-oxoacyl-[acyl-carrier-protein] synthase activity"/>
    <property type="evidence" value="ECO:0007669"/>
    <property type="project" value="InterPro"/>
</dbReference>
<dbReference type="InterPro" id="IPR013751">
    <property type="entry name" value="ACP_syn_III_N"/>
</dbReference>
<proteinExistence type="predicted"/>
<reference evidence="6" key="1">
    <citation type="submission" date="2017-10" db="EMBL/GenBank/DDBJ databases">
        <authorList>
            <person name="Regsiter A."/>
            <person name="William W."/>
        </authorList>
    </citation>
    <scope>NUCLEOTIDE SEQUENCE [LARGE SCALE GENOMIC DNA]</scope>
</reference>
<sequence length="358" mass="39130">MRLSYRDKAISGLLTVVPANERKFVDEMENFNFSRARSLKLKEVMGYDRHRIVAGPVCASDLAIAGIEHVLTRGHLAREDIGALIVVTQSPDYLMPATSHVVQGRLGLHTDMVCMDINQGCAGFIIGLMQGFMLLEQPAVAKVVLVNVDVMSRKVSPRDRNSFPLIGDAASITVLERRADAGVIEADLKMDGARHEALMIPAGGFRRPSNSETAEMMQDVEGNVRSLDHLKMDGSAVFNFVMTEVPELIGGLLARTGTTVADVDVFLCHQPNRFMLQKLADKLSVPHQKMPSNIVENFGNSSGVTIPLAATFNLADALLNDRKKVCLAGFGVGLTWGAMLMELGPLSFCEMIEYREDV</sequence>
<dbReference type="Proteomes" id="UP000233769">
    <property type="component" value="Chromosome tk0001"/>
</dbReference>
<dbReference type="AlphaFoldDB" id="A0A2N9AQI7"/>
<feature type="domain" description="Beta-ketoacyl-[acyl-carrier-protein] synthase III N-terminal" evidence="4">
    <location>
        <begin position="115"/>
        <end position="192"/>
    </location>
</feature>
<evidence type="ECO:0000259" key="3">
    <source>
        <dbReference type="Pfam" id="PF08541"/>
    </source>
</evidence>
<dbReference type="CDD" id="cd00830">
    <property type="entry name" value="KAS_III"/>
    <property type="match status" value="1"/>
</dbReference>
<evidence type="ECO:0000256" key="2">
    <source>
        <dbReference type="ARBA" id="ARBA00023315"/>
    </source>
</evidence>
<evidence type="ECO:0000259" key="4">
    <source>
        <dbReference type="Pfam" id="PF08545"/>
    </source>
</evidence>
<protein>
    <submittedName>
        <fullName evidence="5">3-oxoacyl-[acyl-carrier-protein] synthase 3</fullName>
    </submittedName>
</protein>
<dbReference type="PANTHER" id="PTHR34069">
    <property type="entry name" value="3-OXOACYL-[ACYL-CARRIER-PROTEIN] SYNTHASE 3"/>
    <property type="match status" value="1"/>
</dbReference>
<organism evidence="5 6">
    <name type="scientific">Methylorubrum extorquens</name>
    <name type="common">Methylobacterium dichloromethanicum</name>
    <name type="synonym">Methylobacterium extorquens</name>
    <dbReference type="NCBI Taxonomy" id="408"/>
    <lineage>
        <taxon>Bacteria</taxon>
        <taxon>Pseudomonadati</taxon>
        <taxon>Pseudomonadota</taxon>
        <taxon>Alphaproteobacteria</taxon>
        <taxon>Hyphomicrobiales</taxon>
        <taxon>Methylobacteriaceae</taxon>
        <taxon>Methylorubrum</taxon>
    </lineage>
</organism>
<evidence type="ECO:0000313" key="5">
    <source>
        <dbReference type="EMBL" id="SOR29583.1"/>
    </source>
</evidence>